<dbReference type="Gene3D" id="3.30.160.60">
    <property type="entry name" value="Classic Zinc Finger"/>
    <property type="match status" value="3"/>
</dbReference>
<evidence type="ECO:0000259" key="7">
    <source>
        <dbReference type="PROSITE" id="PS50157"/>
    </source>
</evidence>
<dbReference type="SMART" id="SM00355">
    <property type="entry name" value="ZnF_C2H2"/>
    <property type="match status" value="2"/>
</dbReference>
<dbReference type="PROSITE" id="PS50157">
    <property type="entry name" value="ZINC_FINGER_C2H2_2"/>
    <property type="match status" value="2"/>
</dbReference>
<dbReference type="PANTHER" id="PTHR19818:SF144">
    <property type="entry name" value="METALLOTHIONEIN EXPRESSION ACTIVATOR-RELATED"/>
    <property type="match status" value="1"/>
</dbReference>
<dbReference type="PANTHER" id="PTHR19818">
    <property type="entry name" value="ZINC FINGER PROTEIN ZIC AND GLI"/>
    <property type="match status" value="1"/>
</dbReference>
<evidence type="ECO:0000256" key="3">
    <source>
        <dbReference type="ARBA" id="ARBA00022771"/>
    </source>
</evidence>
<proteinExistence type="predicted"/>
<dbReference type="InterPro" id="IPR036236">
    <property type="entry name" value="Znf_C2H2_sf"/>
</dbReference>
<dbReference type="eggNOG" id="KOG1721">
    <property type="taxonomic scope" value="Eukaryota"/>
</dbReference>
<sequence length="340" mass="38012">MNQTASYQDAGSYSSFYDTQYMYQQHQTLPSPPTSPQFSWQVTTIDEDAHTHTINDKVPPSKTRRTQIPAETMSSLMTGPDPVDGKYVCLYGGCMRRFGRKYNIQSHIQTHLADRPFRCTFCAAGFVRRHDLVRHSRIHGTGKDFVCGCGKGFSRMDALNRHKQRQICVGGNAPVGAGMRHKRAGQKTSSKASSSVESDAGESYQGSSDCGSASPELLSYGFQQPPKGPLSGPSSQMVGLGQPVIFQDYYDEHMLPPTHQQPEQPYPQTHMHRQQSYGQLHRQDHHTPRFVAPVARYAAGLEVSPRVLDQEMWVNPSLISPAMTNSSQFHSEGEDGQYYY</sequence>
<dbReference type="VEuPathDB" id="FungiDB:TAPDE_001026"/>
<dbReference type="GO" id="GO:0008270">
    <property type="term" value="F:zinc ion binding"/>
    <property type="evidence" value="ECO:0007669"/>
    <property type="project" value="UniProtKB-KW"/>
</dbReference>
<dbReference type="OrthoDB" id="8117402at2759"/>
<evidence type="ECO:0000256" key="5">
    <source>
        <dbReference type="PROSITE-ProRule" id="PRU00042"/>
    </source>
</evidence>
<dbReference type="GO" id="GO:0045944">
    <property type="term" value="P:positive regulation of transcription by RNA polymerase II"/>
    <property type="evidence" value="ECO:0007669"/>
    <property type="project" value="UniProtKB-ARBA"/>
</dbReference>
<feature type="region of interest" description="Disordered" evidence="6">
    <location>
        <begin position="170"/>
        <end position="236"/>
    </location>
</feature>
<feature type="domain" description="C2H2-type" evidence="7">
    <location>
        <begin position="117"/>
        <end position="144"/>
    </location>
</feature>
<dbReference type="InterPro" id="IPR050329">
    <property type="entry name" value="GLI_C2H2-zinc-finger"/>
</dbReference>
<dbReference type="Proteomes" id="UP000013776">
    <property type="component" value="Unassembled WGS sequence"/>
</dbReference>
<dbReference type="STRING" id="1097556.R4XAI0"/>
<dbReference type="GO" id="GO:0000978">
    <property type="term" value="F:RNA polymerase II cis-regulatory region sequence-specific DNA binding"/>
    <property type="evidence" value="ECO:0007669"/>
    <property type="project" value="TreeGrafter"/>
</dbReference>
<dbReference type="GO" id="GO:0000981">
    <property type="term" value="F:DNA-binding transcription factor activity, RNA polymerase II-specific"/>
    <property type="evidence" value="ECO:0007669"/>
    <property type="project" value="TreeGrafter"/>
</dbReference>
<keyword evidence="9" id="KW-1185">Reference proteome</keyword>
<evidence type="ECO:0000256" key="1">
    <source>
        <dbReference type="ARBA" id="ARBA00022723"/>
    </source>
</evidence>
<reference evidence="8 9" key="1">
    <citation type="journal article" date="2013" name="MBio">
        <title>Genome sequencing of the plant pathogen Taphrina deformans, the causal agent of peach leaf curl.</title>
        <authorList>
            <person name="Cisse O.H."/>
            <person name="Almeida J.M.G.C.F."/>
            <person name="Fonseca A."/>
            <person name="Kumar A.A."/>
            <person name="Salojaervi J."/>
            <person name="Overmyer K."/>
            <person name="Hauser P.M."/>
            <person name="Pagni M."/>
        </authorList>
    </citation>
    <scope>NUCLEOTIDE SEQUENCE [LARGE SCALE GENOMIC DNA]</scope>
    <source>
        <strain evidence="9">PYCC 5710 / ATCC 11124 / CBS 356.35 / IMI 108563 / JCM 9778 / NBRC 8474</strain>
    </source>
</reference>
<dbReference type="SUPFAM" id="SSF57667">
    <property type="entry name" value="beta-beta-alpha zinc fingers"/>
    <property type="match status" value="1"/>
</dbReference>
<protein>
    <submittedName>
        <fullName evidence="8">Metallothionein expression activator</fullName>
    </submittedName>
</protein>
<evidence type="ECO:0000256" key="2">
    <source>
        <dbReference type="ARBA" id="ARBA00022737"/>
    </source>
</evidence>
<organism evidence="8 9">
    <name type="scientific">Taphrina deformans (strain PYCC 5710 / ATCC 11124 / CBS 356.35 / IMI 108563 / JCM 9778 / NBRC 8474)</name>
    <name type="common">Peach leaf curl fungus</name>
    <name type="synonym">Lalaria deformans</name>
    <dbReference type="NCBI Taxonomy" id="1097556"/>
    <lineage>
        <taxon>Eukaryota</taxon>
        <taxon>Fungi</taxon>
        <taxon>Dikarya</taxon>
        <taxon>Ascomycota</taxon>
        <taxon>Taphrinomycotina</taxon>
        <taxon>Taphrinomycetes</taxon>
        <taxon>Taphrinales</taxon>
        <taxon>Taphrinaceae</taxon>
        <taxon>Taphrina</taxon>
    </lineage>
</organism>
<accession>R4XAI0</accession>
<comment type="caution">
    <text evidence="8">The sequence shown here is derived from an EMBL/GenBank/DDBJ whole genome shotgun (WGS) entry which is preliminary data.</text>
</comment>
<keyword evidence="4" id="KW-0862">Zinc</keyword>
<gene>
    <name evidence="8" type="ORF">TAPDE_001026</name>
</gene>
<dbReference type="AlphaFoldDB" id="R4XAI0"/>
<evidence type="ECO:0000256" key="4">
    <source>
        <dbReference type="ARBA" id="ARBA00022833"/>
    </source>
</evidence>
<feature type="domain" description="C2H2-type" evidence="7">
    <location>
        <begin position="87"/>
        <end position="116"/>
    </location>
</feature>
<feature type="compositionally biased region" description="Low complexity" evidence="6">
    <location>
        <begin position="189"/>
        <end position="198"/>
    </location>
</feature>
<keyword evidence="2" id="KW-0677">Repeat</keyword>
<dbReference type="EMBL" id="CAHR02000034">
    <property type="protein sequence ID" value="CCG81292.1"/>
    <property type="molecule type" value="Genomic_DNA"/>
</dbReference>
<dbReference type="GO" id="GO:0005634">
    <property type="term" value="C:nucleus"/>
    <property type="evidence" value="ECO:0007669"/>
    <property type="project" value="UniProtKB-ARBA"/>
</dbReference>
<keyword evidence="3 5" id="KW-0863">Zinc-finger</keyword>
<name>R4XAI0_TAPDE</name>
<dbReference type="PROSITE" id="PS00028">
    <property type="entry name" value="ZINC_FINGER_C2H2_1"/>
    <property type="match status" value="2"/>
</dbReference>
<evidence type="ECO:0000313" key="9">
    <source>
        <dbReference type="Proteomes" id="UP000013776"/>
    </source>
</evidence>
<evidence type="ECO:0000256" key="6">
    <source>
        <dbReference type="SAM" id="MobiDB-lite"/>
    </source>
</evidence>
<keyword evidence="1" id="KW-0479">Metal-binding</keyword>
<evidence type="ECO:0000313" key="8">
    <source>
        <dbReference type="EMBL" id="CCG81292.1"/>
    </source>
</evidence>
<dbReference type="InterPro" id="IPR013087">
    <property type="entry name" value="Znf_C2H2_type"/>
</dbReference>